<dbReference type="EMBL" id="JBAMMX010000011">
    <property type="protein sequence ID" value="KAK6931802.1"/>
    <property type="molecule type" value="Genomic_DNA"/>
</dbReference>
<dbReference type="PANTHER" id="PTHR37726:SF1">
    <property type="entry name" value="TRANSMEMBRANE PROTEIN"/>
    <property type="match status" value="1"/>
</dbReference>
<organism evidence="2 3">
    <name type="scientific">Dillenia turbinata</name>
    <dbReference type="NCBI Taxonomy" id="194707"/>
    <lineage>
        <taxon>Eukaryota</taxon>
        <taxon>Viridiplantae</taxon>
        <taxon>Streptophyta</taxon>
        <taxon>Embryophyta</taxon>
        <taxon>Tracheophyta</taxon>
        <taxon>Spermatophyta</taxon>
        <taxon>Magnoliopsida</taxon>
        <taxon>eudicotyledons</taxon>
        <taxon>Gunneridae</taxon>
        <taxon>Pentapetalae</taxon>
        <taxon>Dilleniales</taxon>
        <taxon>Dilleniaceae</taxon>
        <taxon>Dillenia</taxon>
    </lineage>
</organism>
<protein>
    <submittedName>
        <fullName evidence="2">Uncharacterized protein</fullName>
    </submittedName>
</protein>
<dbReference type="AlphaFoldDB" id="A0AAN8ZBK0"/>
<evidence type="ECO:0000256" key="1">
    <source>
        <dbReference type="SAM" id="Phobius"/>
    </source>
</evidence>
<name>A0AAN8ZBK0_9MAGN</name>
<keyword evidence="1" id="KW-0812">Transmembrane</keyword>
<evidence type="ECO:0000313" key="3">
    <source>
        <dbReference type="Proteomes" id="UP001370490"/>
    </source>
</evidence>
<comment type="caution">
    <text evidence="2">The sequence shown here is derived from an EMBL/GenBank/DDBJ whole genome shotgun (WGS) entry which is preliminary data.</text>
</comment>
<accession>A0AAN8ZBK0</accession>
<dbReference type="Proteomes" id="UP001370490">
    <property type="component" value="Unassembled WGS sequence"/>
</dbReference>
<evidence type="ECO:0000313" key="2">
    <source>
        <dbReference type="EMBL" id="KAK6931802.1"/>
    </source>
</evidence>
<keyword evidence="3" id="KW-1185">Reference proteome</keyword>
<sequence>MNNGHGVDYNVLKSTFFKCIRWQEEETLDPMYCPHHYYCVTTYASGSYPPSMDILALLFIIASYLTTLCITIREILRSSHSPYRSSSSSSRRHFLVSASGPFFLPVTLLVLANGHWINTLFPLATLGPAILQLLQISALAFELSSPPSHHKLDHVKYNISTFSEVSGILHASLYLDSIILPYYTGLDAFLFSTFSGECESCICRKDVLAVGGKSIFYLHYRAPENNNASKGRDGMFRVDILNSGLYVYDVRVSLSATRDGISFQLDAESGFRMHISFDLS</sequence>
<keyword evidence="1" id="KW-0472">Membrane</keyword>
<dbReference type="PANTHER" id="PTHR37726">
    <property type="entry name" value="TRANSMEMBRANE PROTEIN"/>
    <property type="match status" value="1"/>
</dbReference>
<feature type="transmembrane region" description="Helical" evidence="1">
    <location>
        <begin position="54"/>
        <end position="72"/>
    </location>
</feature>
<feature type="transmembrane region" description="Helical" evidence="1">
    <location>
        <begin position="93"/>
        <end position="114"/>
    </location>
</feature>
<proteinExistence type="predicted"/>
<keyword evidence="1" id="KW-1133">Transmembrane helix</keyword>
<reference evidence="2 3" key="1">
    <citation type="submission" date="2023-12" db="EMBL/GenBank/DDBJ databases">
        <title>A high-quality genome assembly for Dillenia turbinata (Dilleniales).</title>
        <authorList>
            <person name="Chanderbali A."/>
        </authorList>
    </citation>
    <scope>NUCLEOTIDE SEQUENCE [LARGE SCALE GENOMIC DNA]</scope>
    <source>
        <strain evidence="2">LSX21</strain>
        <tissue evidence="2">Leaf</tissue>
    </source>
</reference>
<gene>
    <name evidence="2" type="ORF">RJ641_003595</name>
</gene>